<feature type="region of interest" description="Disordered" evidence="2">
    <location>
        <begin position="292"/>
        <end position="319"/>
    </location>
</feature>
<name>A0A068RIB7_9FUNG</name>
<evidence type="ECO:0000313" key="5">
    <source>
        <dbReference type="Proteomes" id="UP000027586"/>
    </source>
</evidence>
<sequence length="319" mass="35214">MSQFNTSYPNNCGVRLHNDHARRIVELFIPEYQDYITVNVKGISFPDGQRIVPSKPLSKDARLVHLRLSDLPFTTKDKLSSGMQTALSAYGNVLDFGIFRDSDSSLFMGRGYATLEITAQSGFDQLSHTISWPDSDDRFHATWAEMPLHCLRCHSPGHATSSCPQHPARSRVCWSCGQKGHRAANCFNRRSKPVPSTTPIKSPSALSVTSQSSDVSMLNLDPSPIENHNDNIISDFIPDDFNDNTPAPKPQPQSSLQDYIIQTYPMSDHAQNIIASLPPLILEQLSATLKQQGKPLVSSTPPSSRSLGSSSSMRNHDPV</sequence>
<dbReference type="PROSITE" id="PS50158">
    <property type="entry name" value="ZF_CCHC"/>
    <property type="match status" value="2"/>
</dbReference>
<dbReference type="Proteomes" id="UP000027586">
    <property type="component" value="Unassembled WGS sequence"/>
</dbReference>
<dbReference type="SUPFAM" id="SSF57756">
    <property type="entry name" value="Retrovirus zinc finger-like domains"/>
    <property type="match status" value="1"/>
</dbReference>
<dbReference type="OrthoDB" id="2264205at2759"/>
<feature type="region of interest" description="Disordered" evidence="2">
    <location>
        <begin position="219"/>
        <end position="254"/>
    </location>
</feature>
<dbReference type="STRING" id="1263082.A0A068RIB7"/>
<dbReference type="InterPro" id="IPR001878">
    <property type="entry name" value="Znf_CCHC"/>
</dbReference>
<dbReference type="GO" id="GO:0003676">
    <property type="term" value="F:nucleic acid binding"/>
    <property type="evidence" value="ECO:0007669"/>
    <property type="project" value="InterPro"/>
</dbReference>
<dbReference type="InterPro" id="IPR036875">
    <property type="entry name" value="Znf_CCHC_sf"/>
</dbReference>
<evidence type="ECO:0000313" key="4">
    <source>
        <dbReference type="EMBL" id="CDH49724.1"/>
    </source>
</evidence>
<feature type="region of interest" description="Disordered" evidence="2">
    <location>
        <begin position="188"/>
        <end position="207"/>
    </location>
</feature>
<gene>
    <name evidence="4" type="ORF">LCOR_01459.1</name>
</gene>
<dbReference type="GO" id="GO:0008270">
    <property type="term" value="F:zinc ion binding"/>
    <property type="evidence" value="ECO:0007669"/>
    <property type="project" value="UniProtKB-KW"/>
</dbReference>
<evidence type="ECO:0000259" key="3">
    <source>
        <dbReference type="PROSITE" id="PS50158"/>
    </source>
</evidence>
<dbReference type="AlphaFoldDB" id="A0A068RIB7"/>
<feature type="compositionally biased region" description="Polar residues" evidence="2">
    <location>
        <begin position="194"/>
        <end position="207"/>
    </location>
</feature>
<evidence type="ECO:0000256" key="2">
    <source>
        <dbReference type="SAM" id="MobiDB-lite"/>
    </source>
</evidence>
<reference evidence="4" key="1">
    <citation type="submission" date="2013-08" db="EMBL/GenBank/DDBJ databases">
        <title>Gene expansion shapes genome architecture in the human pathogen Lichtheimia corymbifera: an evolutionary genomics analysis in the ancient terrestrial Mucorales (Mucoromycotina).</title>
        <authorList>
            <person name="Schwartze V.U."/>
            <person name="Winter S."/>
            <person name="Shelest E."/>
            <person name="Marcet-Houben M."/>
            <person name="Horn F."/>
            <person name="Wehner S."/>
            <person name="Hoffmann K."/>
            <person name="Riege K."/>
            <person name="Sammeth M."/>
            <person name="Nowrousian M."/>
            <person name="Valiante V."/>
            <person name="Linde J."/>
            <person name="Jacobsen I.D."/>
            <person name="Marz M."/>
            <person name="Brakhage A.A."/>
            <person name="Gabaldon T."/>
            <person name="Bocker S."/>
            <person name="Voigt K."/>
        </authorList>
    </citation>
    <scope>NUCLEOTIDE SEQUENCE [LARGE SCALE GENOMIC DNA]</scope>
    <source>
        <strain evidence="4">FSU 9682</strain>
    </source>
</reference>
<protein>
    <recommendedName>
        <fullName evidence="3">CCHC-type domain-containing protein</fullName>
    </recommendedName>
</protein>
<dbReference type="Pfam" id="PF00098">
    <property type="entry name" value="zf-CCHC"/>
    <property type="match status" value="1"/>
</dbReference>
<dbReference type="VEuPathDB" id="FungiDB:LCOR_01459.1"/>
<dbReference type="SMART" id="SM00343">
    <property type="entry name" value="ZnF_C2HC"/>
    <property type="match status" value="2"/>
</dbReference>
<evidence type="ECO:0000256" key="1">
    <source>
        <dbReference type="PROSITE-ProRule" id="PRU00047"/>
    </source>
</evidence>
<comment type="caution">
    <text evidence="4">The sequence shown here is derived from an EMBL/GenBank/DDBJ whole genome shotgun (WGS) entry which is preliminary data.</text>
</comment>
<dbReference type="EMBL" id="CBTN010000004">
    <property type="protein sequence ID" value="CDH49724.1"/>
    <property type="molecule type" value="Genomic_DNA"/>
</dbReference>
<accession>A0A068RIB7</accession>
<keyword evidence="1" id="KW-0863">Zinc-finger</keyword>
<feature type="compositionally biased region" description="Low complexity" evidence="2">
    <location>
        <begin position="298"/>
        <end position="312"/>
    </location>
</feature>
<keyword evidence="5" id="KW-1185">Reference proteome</keyword>
<proteinExistence type="predicted"/>
<dbReference type="Gene3D" id="4.10.60.10">
    <property type="entry name" value="Zinc finger, CCHC-type"/>
    <property type="match status" value="1"/>
</dbReference>
<feature type="domain" description="CCHC-type" evidence="3">
    <location>
        <begin position="150"/>
        <end position="165"/>
    </location>
</feature>
<keyword evidence="1" id="KW-0862">Zinc</keyword>
<organism evidence="4 5">
    <name type="scientific">Lichtheimia corymbifera JMRC:FSU:9682</name>
    <dbReference type="NCBI Taxonomy" id="1263082"/>
    <lineage>
        <taxon>Eukaryota</taxon>
        <taxon>Fungi</taxon>
        <taxon>Fungi incertae sedis</taxon>
        <taxon>Mucoromycota</taxon>
        <taxon>Mucoromycotina</taxon>
        <taxon>Mucoromycetes</taxon>
        <taxon>Mucorales</taxon>
        <taxon>Lichtheimiaceae</taxon>
        <taxon>Lichtheimia</taxon>
    </lineage>
</organism>
<feature type="domain" description="CCHC-type" evidence="3">
    <location>
        <begin position="173"/>
        <end position="186"/>
    </location>
</feature>
<keyword evidence="1" id="KW-0479">Metal-binding</keyword>